<organism evidence="1 2">
    <name type="scientific">Mucuna pruriens</name>
    <name type="common">Velvet bean</name>
    <name type="synonym">Dolichos pruriens</name>
    <dbReference type="NCBI Taxonomy" id="157652"/>
    <lineage>
        <taxon>Eukaryota</taxon>
        <taxon>Viridiplantae</taxon>
        <taxon>Streptophyta</taxon>
        <taxon>Embryophyta</taxon>
        <taxon>Tracheophyta</taxon>
        <taxon>Spermatophyta</taxon>
        <taxon>Magnoliopsida</taxon>
        <taxon>eudicotyledons</taxon>
        <taxon>Gunneridae</taxon>
        <taxon>Pentapetalae</taxon>
        <taxon>rosids</taxon>
        <taxon>fabids</taxon>
        <taxon>Fabales</taxon>
        <taxon>Fabaceae</taxon>
        <taxon>Papilionoideae</taxon>
        <taxon>50 kb inversion clade</taxon>
        <taxon>NPAAA clade</taxon>
        <taxon>indigoferoid/millettioid clade</taxon>
        <taxon>Phaseoleae</taxon>
        <taxon>Mucuna</taxon>
    </lineage>
</organism>
<comment type="caution">
    <text evidence="1">The sequence shown here is derived from an EMBL/GenBank/DDBJ whole genome shotgun (WGS) entry which is preliminary data.</text>
</comment>
<evidence type="ECO:0000313" key="1">
    <source>
        <dbReference type="EMBL" id="RDX78883.1"/>
    </source>
</evidence>
<proteinExistence type="predicted"/>
<gene>
    <name evidence="1" type="ORF">CR513_40768</name>
</gene>
<evidence type="ECO:0000313" key="2">
    <source>
        <dbReference type="Proteomes" id="UP000257109"/>
    </source>
</evidence>
<feature type="non-terminal residue" evidence="1">
    <location>
        <position position="1"/>
    </location>
</feature>
<protein>
    <submittedName>
        <fullName evidence="1">Uncharacterized protein</fullName>
    </submittedName>
</protein>
<dbReference type="EMBL" id="QJKJ01008712">
    <property type="protein sequence ID" value="RDX78883.1"/>
    <property type="molecule type" value="Genomic_DNA"/>
</dbReference>
<feature type="non-terminal residue" evidence="1">
    <location>
        <position position="94"/>
    </location>
</feature>
<reference evidence="1" key="1">
    <citation type="submission" date="2018-05" db="EMBL/GenBank/DDBJ databases">
        <title>Draft genome of Mucuna pruriens seed.</title>
        <authorList>
            <person name="Nnadi N.E."/>
            <person name="Vos R."/>
            <person name="Hasami M.H."/>
            <person name="Devisetty U.K."/>
            <person name="Aguiy J.C."/>
        </authorList>
    </citation>
    <scope>NUCLEOTIDE SEQUENCE [LARGE SCALE GENOMIC DNA]</scope>
    <source>
        <strain evidence="1">JCA_2017</strain>
    </source>
</reference>
<dbReference type="AlphaFoldDB" id="A0A371FL75"/>
<dbReference type="Proteomes" id="UP000257109">
    <property type="component" value="Unassembled WGS sequence"/>
</dbReference>
<sequence length="94" mass="10219">DFSEISVNDLIVTHTEAVGCYIALHISCIASITNSGGYVVPPGIMARTPYCFCNAYFVKLACENLAYDDNLNILADFSEISINDLIVTHTEAIV</sequence>
<keyword evidence="2" id="KW-1185">Reference proteome</keyword>
<accession>A0A371FL75</accession>
<name>A0A371FL75_MUCPR</name>